<dbReference type="Proteomes" id="UP000474159">
    <property type="component" value="Unassembled WGS sequence"/>
</dbReference>
<gene>
    <name evidence="2" type="ORF">F6X53_27955</name>
</gene>
<feature type="domain" description="PAS fold-3" evidence="1">
    <location>
        <begin position="32"/>
        <end position="121"/>
    </location>
</feature>
<dbReference type="InterPro" id="IPR035965">
    <property type="entry name" value="PAS-like_dom_sf"/>
</dbReference>
<dbReference type="AlphaFoldDB" id="A0A6L3SX12"/>
<dbReference type="OrthoDB" id="7995290at2"/>
<feature type="non-terminal residue" evidence="2">
    <location>
        <position position="153"/>
    </location>
</feature>
<sequence length="153" mass="16288">MSLAQLTPKLLSSLETSGCLGTWETDLANGIVYPSKRFAQFLGLPTHCVAEGVPLSALVEGVHEADRERVGALVHEAHLTAGHFEAEFRTLGHSGLTHWVAARGQVEKDDQGQGLRCRGIVIDLNGMRRLAVVTQKVVQPLPGCLLAEGGVGS</sequence>
<reference evidence="2 3" key="1">
    <citation type="submission" date="2019-09" db="EMBL/GenBank/DDBJ databases">
        <title>YIM 48816 draft genome.</title>
        <authorList>
            <person name="Jiang L."/>
        </authorList>
    </citation>
    <scope>NUCLEOTIDE SEQUENCE [LARGE SCALE GENOMIC DNA]</scope>
    <source>
        <strain evidence="2 3">YIM 48816</strain>
    </source>
</reference>
<dbReference type="Pfam" id="PF08447">
    <property type="entry name" value="PAS_3"/>
    <property type="match status" value="1"/>
</dbReference>
<dbReference type="SUPFAM" id="SSF55785">
    <property type="entry name" value="PYP-like sensor domain (PAS domain)"/>
    <property type="match status" value="1"/>
</dbReference>
<name>A0A6L3SX12_9HYPH</name>
<dbReference type="Gene3D" id="3.30.450.20">
    <property type="entry name" value="PAS domain"/>
    <property type="match status" value="1"/>
</dbReference>
<dbReference type="CDD" id="cd00130">
    <property type="entry name" value="PAS"/>
    <property type="match status" value="1"/>
</dbReference>
<dbReference type="EMBL" id="VZZK01000047">
    <property type="protein sequence ID" value="KAB1072716.1"/>
    <property type="molecule type" value="Genomic_DNA"/>
</dbReference>
<comment type="caution">
    <text evidence="2">The sequence shown here is derived from an EMBL/GenBank/DDBJ whole genome shotgun (WGS) entry which is preliminary data.</text>
</comment>
<proteinExistence type="predicted"/>
<accession>A0A6L3SX12</accession>
<evidence type="ECO:0000313" key="2">
    <source>
        <dbReference type="EMBL" id="KAB1072716.1"/>
    </source>
</evidence>
<keyword evidence="3" id="KW-1185">Reference proteome</keyword>
<dbReference type="InterPro" id="IPR000014">
    <property type="entry name" value="PAS"/>
</dbReference>
<evidence type="ECO:0000259" key="1">
    <source>
        <dbReference type="Pfam" id="PF08447"/>
    </source>
</evidence>
<organism evidence="2 3">
    <name type="scientific">Methylobacterium soli</name>
    <dbReference type="NCBI Taxonomy" id="553447"/>
    <lineage>
        <taxon>Bacteria</taxon>
        <taxon>Pseudomonadati</taxon>
        <taxon>Pseudomonadota</taxon>
        <taxon>Alphaproteobacteria</taxon>
        <taxon>Hyphomicrobiales</taxon>
        <taxon>Methylobacteriaceae</taxon>
        <taxon>Methylobacterium</taxon>
    </lineage>
</organism>
<dbReference type="InterPro" id="IPR013655">
    <property type="entry name" value="PAS_fold_3"/>
</dbReference>
<protein>
    <submittedName>
        <fullName evidence="2">PAS domain-containing protein</fullName>
    </submittedName>
</protein>
<evidence type="ECO:0000313" key="3">
    <source>
        <dbReference type="Proteomes" id="UP000474159"/>
    </source>
</evidence>